<accession>A0ACB8B6J0</accession>
<dbReference type="Proteomes" id="UP000790709">
    <property type="component" value="Unassembled WGS sequence"/>
</dbReference>
<name>A0ACB8B6J0_9AGAM</name>
<comment type="caution">
    <text evidence="1">The sequence shown here is derived from an EMBL/GenBank/DDBJ whole genome shotgun (WGS) entry which is preliminary data.</text>
</comment>
<evidence type="ECO:0000313" key="1">
    <source>
        <dbReference type="EMBL" id="KAH7920372.1"/>
    </source>
</evidence>
<organism evidence="1 2">
    <name type="scientific">Leucogyrophana mollusca</name>
    <dbReference type="NCBI Taxonomy" id="85980"/>
    <lineage>
        <taxon>Eukaryota</taxon>
        <taxon>Fungi</taxon>
        <taxon>Dikarya</taxon>
        <taxon>Basidiomycota</taxon>
        <taxon>Agaricomycotina</taxon>
        <taxon>Agaricomycetes</taxon>
        <taxon>Agaricomycetidae</taxon>
        <taxon>Boletales</taxon>
        <taxon>Boletales incertae sedis</taxon>
        <taxon>Leucogyrophana</taxon>
    </lineage>
</organism>
<dbReference type="EMBL" id="MU266585">
    <property type="protein sequence ID" value="KAH7920372.1"/>
    <property type="molecule type" value="Genomic_DNA"/>
</dbReference>
<evidence type="ECO:0000313" key="2">
    <source>
        <dbReference type="Proteomes" id="UP000790709"/>
    </source>
</evidence>
<gene>
    <name evidence="1" type="ORF">BV22DRAFT_1021370</name>
</gene>
<feature type="non-terminal residue" evidence="1">
    <location>
        <position position="1"/>
    </location>
</feature>
<sequence length="208" mass="23976">SFTVVDKESFRALLKYQRPQTRESDIPHRTKLREEILTKAAEAEVKLCEHFKIGWATSDNATTNDKAMRVLQRVFNNTPEEGEEVDEVEDFDPGDLLGKVLALITQVRLSPQAKTYFATICKEEGLTPLELIKWIRTRWGSMADLIEHLITNRLAVDKFCLLADSSSKVPKLKNKKYADYKVSPEEWEMLNLIQEVLKVGFNLFLYSH</sequence>
<protein>
    <submittedName>
        <fullName evidence="1">Uncharacterized protein</fullName>
    </submittedName>
</protein>
<reference evidence="1" key="1">
    <citation type="journal article" date="2021" name="New Phytol.">
        <title>Evolutionary innovations through gain and loss of genes in the ectomycorrhizal Boletales.</title>
        <authorList>
            <person name="Wu G."/>
            <person name="Miyauchi S."/>
            <person name="Morin E."/>
            <person name="Kuo A."/>
            <person name="Drula E."/>
            <person name="Varga T."/>
            <person name="Kohler A."/>
            <person name="Feng B."/>
            <person name="Cao Y."/>
            <person name="Lipzen A."/>
            <person name="Daum C."/>
            <person name="Hundley H."/>
            <person name="Pangilinan J."/>
            <person name="Johnson J."/>
            <person name="Barry K."/>
            <person name="LaButti K."/>
            <person name="Ng V."/>
            <person name="Ahrendt S."/>
            <person name="Min B."/>
            <person name="Choi I.G."/>
            <person name="Park H."/>
            <person name="Plett J.M."/>
            <person name="Magnuson J."/>
            <person name="Spatafora J.W."/>
            <person name="Nagy L.G."/>
            <person name="Henrissat B."/>
            <person name="Grigoriev I.V."/>
            <person name="Yang Z.L."/>
            <person name="Xu J."/>
            <person name="Martin F.M."/>
        </authorList>
    </citation>
    <scope>NUCLEOTIDE SEQUENCE</scope>
    <source>
        <strain evidence="1">KUC20120723A-06</strain>
    </source>
</reference>
<keyword evidence="2" id="KW-1185">Reference proteome</keyword>
<proteinExistence type="predicted"/>